<comment type="caution">
    <text evidence="2">The sequence shown here is derived from an EMBL/GenBank/DDBJ whole genome shotgun (WGS) entry which is preliminary data.</text>
</comment>
<sequence>MTGRTASAEREGSIRYGHRLRWTRVATLAAVVLIHLCFLAFLLAPPPGPRWPAAETLTASADALVVRLLPSRKPPAEPPQTAAMPRLPRSTHAADYLARHPMPVPTTRSATLASPPPPSAMPHPIDRLIVATPPSYIAGGGRLSEAEYGQQNIRVPNGDQPVHGTPVFRMADPRMQGIAGVVRFVGSQFGAIDPHCLKLDAESNMSIRERVANHVDADDAQMAASAERYGCPDPLKPGAPMYYSRH</sequence>
<feature type="transmembrane region" description="Helical" evidence="1">
    <location>
        <begin position="25"/>
        <end position="44"/>
    </location>
</feature>
<keyword evidence="1" id="KW-1133">Transmembrane helix</keyword>
<name>A0ABW8J6R6_9GAMM</name>
<keyword evidence="1" id="KW-0812">Transmembrane</keyword>
<protein>
    <submittedName>
        <fullName evidence="2">Uncharacterized protein</fullName>
    </submittedName>
</protein>
<dbReference type="RefSeq" id="WP_404614453.1">
    <property type="nucleotide sequence ID" value="NZ_JADIKK010000008.1"/>
</dbReference>
<evidence type="ECO:0000313" key="2">
    <source>
        <dbReference type="EMBL" id="MFK2877987.1"/>
    </source>
</evidence>
<gene>
    <name evidence="2" type="ORF">ISP25_12980</name>
</gene>
<proteinExistence type="predicted"/>
<dbReference type="EMBL" id="JADIKK010000008">
    <property type="protein sequence ID" value="MFK2877987.1"/>
    <property type="molecule type" value="Genomic_DNA"/>
</dbReference>
<accession>A0ABW8J6R6</accession>
<keyword evidence="3" id="KW-1185">Reference proteome</keyword>
<evidence type="ECO:0000256" key="1">
    <source>
        <dbReference type="SAM" id="Phobius"/>
    </source>
</evidence>
<evidence type="ECO:0000313" key="3">
    <source>
        <dbReference type="Proteomes" id="UP001620339"/>
    </source>
</evidence>
<reference evidence="2 3" key="1">
    <citation type="submission" date="2020-10" db="EMBL/GenBank/DDBJ databases">
        <title>Phylogeny of dyella-like bacteria.</title>
        <authorList>
            <person name="Fu J."/>
        </authorList>
    </citation>
    <scope>NUCLEOTIDE SEQUENCE [LARGE SCALE GENOMIC DNA]</scope>
    <source>
        <strain evidence="2 3">KACC 19113</strain>
    </source>
</reference>
<organism evidence="2 3">
    <name type="scientific">Rhodanobacter hydrolyticus</name>
    <dbReference type="NCBI Taxonomy" id="2250595"/>
    <lineage>
        <taxon>Bacteria</taxon>
        <taxon>Pseudomonadati</taxon>
        <taxon>Pseudomonadota</taxon>
        <taxon>Gammaproteobacteria</taxon>
        <taxon>Lysobacterales</taxon>
        <taxon>Rhodanobacteraceae</taxon>
        <taxon>Rhodanobacter</taxon>
    </lineage>
</organism>
<dbReference type="Proteomes" id="UP001620339">
    <property type="component" value="Unassembled WGS sequence"/>
</dbReference>
<keyword evidence="1" id="KW-0472">Membrane</keyword>